<proteinExistence type="predicted"/>
<evidence type="ECO:0000256" key="1">
    <source>
        <dbReference type="SAM" id="MobiDB-lite"/>
    </source>
</evidence>
<dbReference type="Proteomes" id="UP001499974">
    <property type="component" value="Unassembled WGS sequence"/>
</dbReference>
<reference evidence="4" key="1">
    <citation type="journal article" date="2019" name="Int. J. Syst. Evol. Microbiol.">
        <title>The Global Catalogue of Microorganisms (GCM) 10K type strain sequencing project: providing services to taxonomists for standard genome sequencing and annotation.</title>
        <authorList>
            <consortium name="The Broad Institute Genomics Platform"/>
            <consortium name="The Broad Institute Genome Sequencing Center for Infectious Disease"/>
            <person name="Wu L."/>
            <person name="Ma J."/>
        </authorList>
    </citation>
    <scope>NUCLEOTIDE SEQUENCE [LARGE SCALE GENOMIC DNA]</scope>
    <source>
        <strain evidence="4">JCM 18531</strain>
    </source>
</reference>
<evidence type="ECO:0008006" key="5">
    <source>
        <dbReference type="Google" id="ProtNLM"/>
    </source>
</evidence>
<organism evidence="3 4">
    <name type="scientific">Nocardioides conyzicola</name>
    <dbReference type="NCBI Taxonomy" id="1651781"/>
    <lineage>
        <taxon>Bacteria</taxon>
        <taxon>Bacillati</taxon>
        <taxon>Actinomycetota</taxon>
        <taxon>Actinomycetes</taxon>
        <taxon>Propionibacteriales</taxon>
        <taxon>Nocardioidaceae</taxon>
        <taxon>Nocardioides</taxon>
    </lineage>
</organism>
<name>A0ABP8X1K7_9ACTN</name>
<dbReference type="RefSeq" id="WP_345520100.1">
    <property type="nucleotide sequence ID" value="NZ_BAABKM010000002.1"/>
</dbReference>
<protein>
    <recommendedName>
        <fullName evidence="5">Lipoprotein</fullName>
    </recommendedName>
</protein>
<feature type="compositionally biased region" description="Low complexity" evidence="1">
    <location>
        <begin position="28"/>
        <end position="55"/>
    </location>
</feature>
<feature type="region of interest" description="Disordered" evidence="1">
    <location>
        <begin position="18"/>
        <end position="70"/>
    </location>
</feature>
<gene>
    <name evidence="3" type="ORF">GCM10023349_11200</name>
</gene>
<keyword evidence="2" id="KW-0732">Signal</keyword>
<feature type="chain" id="PRO_5045274922" description="Lipoprotein" evidence="2">
    <location>
        <begin position="23"/>
        <end position="195"/>
    </location>
</feature>
<accession>A0ABP8X1K7</accession>
<dbReference type="EMBL" id="BAABKM010000002">
    <property type="protein sequence ID" value="GAA4697174.1"/>
    <property type="molecule type" value="Genomic_DNA"/>
</dbReference>
<evidence type="ECO:0000256" key="2">
    <source>
        <dbReference type="SAM" id="SignalP"/>
    </source>
</evidence>
<keyword evidence="4" id="KW-1185">Reference proteome</keyword>
<evidence type="ECO:0000313" key="4">
    <source>
        <dbReference type="Proteomes" id="UP001499974"/>
    </source>
</evidence>
<evidence type="ECO:0000313" key="3">
    <source>
        <dbReference type="EMBL" id="GAA4697174.1"/>
    </source>
</evidence>
<sequence>MSRLATAAALAGLVLALTGCNGSDPEADPTTSPSSSAASPSDSGSTDPSESSSPTVPAATGPLLKMPNATMNAPKGYKKLAGFADFTTEANPSDGTFGAVRLSSLEYAGPTLPLDLQVKAVLKVATSKMTRQDNIEIDGVELWHLRGSTGYSSVDEYGVRNDGYETSIDFEFQKGTPASTRDKVIAESLASFTWR</sequence>
<comment type="caution">
    <text evidence="3">The sequence shown here is derived from an EMBL/GenBank/DDBJ whole genome shotgun (WGS) entry which is preliminary data.</text>
</comment>
<dbReference type="PROSITE" id="PS51257">
    <property type="entry name" value="PROKAR_LIPOPROTEIN"/>
    <property type="match status" value="1"/>
</dbReference>
<feature type="signal peptide" evidence="2">
    <location>
        <begin position="1"/>
        <end position="22"/>
    </location>
</feature>